<feature type="binding site" evidence="4">
    <location>
        <begin position="155"/>
        <end position="161"/>
    </location>
    <ligand>
        <name>ATP</name>
        <dbReference type="ChEBI" id="CHEBI:30616"/>
    </ligand>
</feature>
<keyword evidence="4 5" id="KW-0436">Ligase</keyword>
<dbReference type="HAMAP" id="MF_01928">
    <property type="entry name" value="PurK"/>
    <property type="match status" value="1"/>
</dbReference>
<dbReference type="Pfam" id="PF22660">
    <property type="entry name" value="RS_preATP-grasp-like"/>
    <property type="match status" value="1"/>
</dbReference>
<comment type="similarity">
    <text evidence="4 5">Belongs to the PurK/PurT family.</text>
</comment>
<dbReference type="Proteomes" id="UP001215503">
    <property type="component" value="Unassembled WGS sequence"/>
</dbReference>
<feature type="binding site" evidence="4">
    <location>
        <begin position="274"/>
        <end position="275"/>
    </location>
    <ligand>
        <name>ATP</name>
        <dbReference type="ChEBI" id="CHEBI:30616"/>
    </ligand>
</feature>
<feature type="binding site" evidence="4">
    <location>
        <position position="220"/>
    </location>
    <ligand>
        <name>ATP</name>
        <dbReference type="ChEBI" id="CHEBI:30616"/>
    </ligand>
</feature>
<keyword evidence="1 4" id="KW-0547">Nucleotide-binding</keyword>
<dbReference type="PROSITE" id="PS50975">
    <property type="entry name" value="ATP_GRASP"/>
    <property type="match status" value="1"/>
</dbReference>
<comment type="pathway">
    <text evidence="4 5">Purine metabolism; IMP biosynthesis via de novo pathway; 5-amino-1-(5-phospho-D-ribosyl)imidazole-4-carboxylate from 5-amino-1-(5-phospho-D-ribosyl)imidazole (N5-CAIR route): step 1/2.</text>
</comment>
<evidence type="ECO:0000256" key="5">
    <source>
        <dbReference type="RuleBase" id="RU361200"/>
    </source>
</evidence>
<feature type="domain" description="ATP-grasp" evidence="6">
    <location>
        <begin position="114"/>
        <end position="304"/>
    </location>
</feature>
<evidence type="ECO:0000256" key="4">
    <source>
        <dbReference type="HAMAP-Rule" id="MF_01928"/>
    </source>
</evidence>
<evidence type="ECO:0000256" key="2">
    <source>
        <dbReference type="ARBA" id="ARBA00022755"/>
    </source>
</evidence>
<dbReference type="InterPro" id="IPR005875">
    <property type="entry name" value="PurK"/>
</dbReference>
<feature type="binding site" evidence="4">
    <location>
        <begin position="189"/>
        <end position="192"/>
    </location>
    <ligand>
        <name>ATP</name>
        <dbReference type="ChEBI" id="CHEBI:30616"/>
    </ligand>
</feature>
<name>A0ABT5YI66_9PROT</name>
<dbReference type="InterPro" id="IPR054350">
    <property type="entry name" value="PurT/PurK_preATP-grasp"/>
</dbReference>
<dbReference type="SUPFAM" id="SSF56059">
    <property type="entry name" value="Glutathione synthetase ATP-binding domain-like"/>
    <property type="match status" value="1"/>
</dbReference>
<dbReference type="EC" id="6.3.4.18" evidence="4 5"/>
<evidence type="ECO:0000259" key="6">
    <source>
        <dbReference type="PROSITE" id="PS50975"/>
    </source>
</evidence>
<dbReference type="NCBIfam" id="NF004676">
    <property type="entry name" value="PRK06019.1-2"/>
    <property type="match status" value="1"/>
</dbReference>
<proteinExistence type="inferred from homology"/>
<dbReference type="GO" id="GO:0034028">
    <property type="term" value="F:5-(carboxyamino)imidazole ribonucleotide synthase activity"/>
    <property type="evidence" value="ECO:0007669"/>
    <property type="project" value="UniProtKB-EC"/>
</dbReference>
<feature type="binding site" evidence="4">
    <location>
        <position position="150"/>
    </location>
    <ligand>
        <name>ATP</name>
        <dbReference type="ChEBI" id="CHEBI:30616"/>
    </ligand>
</feature>
<dbReference type="Gene3D" id="3.40.50.20">
    <property type="match status" value="1"/>
</dbReference>
<keyword evidence="2 4" id="KW-0658">Purine biosynthesis</keyword>
<comment type="function">
    <text evidence="4">Catalyzes the ATP-dependent conversion of 5-aminoimidazole ribonucleotide (AIR) and HCO(3)(-) to N5-carboxyaminoimidazole ribonucleotide (N5-CAIR).</text>
</comment>
<dbReference type="NCBIfam" id="TIGR01161">
    <property type="entry name" value="purK"/>
    <property type="match status" value="1"/>
</dbReference>
<dbReference type="RefSeq" id="WP_275819203.1">
    <property type="nucleotide sequence ID" value="NZ_JARHUD010000001.1"/>
</dbReference>
<dbReference type="PANTHER" id="PTHR11609">
    <property type="entry name" value="PURINE BIOSYNTHESIS PROTEIN 6/7, PUR6/7"/>
    <property type="match status" value="1"/>
</dbReference>
<dbReference type="NCBIfam" id="NF004679">
    <property type="entry name" value="PRK06019.1-5"/>
    <property type="match status" value="1"/>
</dbReference>
<dbReference type="SUPFAM" id="SSF52440">
    <property type="entry name" value="PreATP-grasp domain"/>
    <property type="match status" value="1"/>
</dbReference>
<reference evidence="7 8" key="1">
    <citation type="submission" date="2023-03" db="EMBL/GenBank/DDBJ databases">
        <title>Fodinicurvata sp. CAU 1616 isolated from sea sendiment.</title>
        <authorList>
            <person name="Kim W."/>
        </authorList>
    </citation>
    <scope>NUCLEOTIDE SEQUENCE [LARGE SCALE GENOMIC DNA]</scope>
    <source>
        <strain evidence="7 8">CAU 1616</strain>
    </source>
</reference>
<feature type="binding site" evidence="4">
    <location>
        <position position="197"/>
    </location>
    <ligand>
        <name>ATP</name>
        <dbReference type="ChEBI" id="CHEBI:30616"/>
    </ligand>
</feature>
<dbReference type="Pfam" id="PF02222">
    <property type="entry name" value="ATP-grasp"/>
    <property type="match status" value="1"/>
</dbReference>
<comment type="function">
    <text evidence="5">Catalyzes the ATP-dependent conversion of 5-aminoimidazole ribonucleotide (AIR) and HCO(3)- to N5-carboxyaminoimidazole ribonucleotide (N5-CAIR).</text>
</comment>
<comment type="subunit">
    <text evidence="4 5">Homodimer.</text>
</comment>
<dbReference type="SUPFAM" id="SSF51246">
    <property type="entry name" value="Rudiment single hybrid motif"/>
    <property type="match status" value="1"/>
</dbReference>
<dbReference type="InterPro" id="IPR016185">
    <property type="entry name" value="PreATP-grasp_dom_sf"/>
</dbReference>
<protein>
    <recommendedName>
        <fullName evidence="4 5">N5-carboxyaminoimidazole ribonucleotide synthase</fullName>
        <shortName evidence="4 5">N5-CAIR synthase</shortName>
        <ecNumber evidence="4 5">6.3.4.18</ecNumber>
    </recommendedName>
    <alternativeName>
        <fullName evidence="4 5">5-(carboxyamino)imidazole ribonucleotide synthetase</fullName>
    </alternativeName>
</protein>
<dbReference type="Gene3D" id="3.30.470.20">
    <property type="entry name" value="ATP-grasp fold, B domain"/>
    <property type="match status" value="1"/>
</dbReference>
<feature type="binding site" evidence="4">
    <location>
        <position position="110"/>
    </location>
    <ligand>
        <name>ATP</name>
        <dbReference type="ChEBI" id="CHEBI:30616"/>
    </ligand>
</feature>
<dbReference type="Gene3D" id="3.30.1490.20">
    <property type="entry name" value="ATP-grasp fold, A domain"/>
    <property type="match status" value="1"/>
</dbReference>
<evidence type="ECO:0000313" key="8">
    <source>
        <dbReference type="Proteomes" id="UP001215503"/>
    </source>
</evidence>
<keyword evidence="8" id="KW-1185">Reference proteome</keyword>
<dbReference type="PANTHER" id="PTHR11609:SF5">
    <property type="entry name" value="PHOSPHORIBOSYLAMINOIMIDAZOLE CARBOXYLASE"/>
    <property type="match status" value="1"/>
</dbReference>
<gene>
    <name evidence="4 5" type="primary">purK</name>
    <name evidence="7" type="ORF">P2G67_01195</name>
</gene>
<evidence type="ECO:0000256" key="1">
    <source>
        <dbReference type="ARBA" id="ARBA00022741"/>
    </source>
</evidence>
<sequence>MAEARFTLPPGSTIGILGGGQLGRMTALAAARLGYRCHVYCPGADEPATQVVARSTIAAYDDEAALSAFADAVDVVTFEFENVPAHTARVLAERVPVRPGADVLHICQNRLREKDFLGSINVPTTRYMEVAGPEAMIRALRDFGAPVILKSAEFGYDGKGQVLLRSEEQVEQAWQEMRSHAPDSPAIVESFVDFRAEISVIVARGQDGAIAPYIPVENRHRDHILDQTVAPARIPADVAERAEVIARHVAEGLNLVGLVAVEMFVTTDNRVLVNELAPRPHNSGHWTMDACVTSQFEQLVRTVAGLPLGAPDRHSNAVMRNLLGDEAGRWREILSDPAARLHLYGKGEARPGRKMGHVTRLSPLG</sequence>
<dbReference type="Pfam" id="PF17769">
    <property type="entry name" value="PurK_C"/>
    <property type="match status" value="1"/>
</dbReference>
<dbReference type="InterPro" id="IPR013815">
    <property type="entry name" value="ATP_grasp_subdomain_1"/>
</dbReference>
<dbReference type="InterPro" id="IPR003135">
    <property type="entry name" value="ATP-grasp_carboxylate-amine"/>
</dbReference>
<dbReference type="InterPro" id="IPR011761">
    <property type="entry name" value="ATP-grasp"/>
</dbReference>
<organism evidence="7 8">
    <name type="scientific">Aquibaculum arenosum</name>
    <dbReference type="NCBI Taxonomy" id="3032591"/>
    <lineage>
        <taxon>Bacteria</taxon>
        <taxon>Pseudomonadati</taxon>
        <taxon>Pseudomonadota</taxon>
        <taxon>Alphaproteobacteria</taxon>
        <taxon>Rhodospirillales</taxon>
        <taxon>Rhodovibrionaceae</taxon>
        <taxon>Aquibaculum</taxon>
    </lineage>
</organism>
<dbReference type="InterPro" id="IPR011054">
    <property type="entry name" value="Rudment_hybrid_motif"/>
</dbReference>
<comment type="catalytic activity">
    <reaction evidence="4 5">
        <text>5-amino-1-(5-phospho-beta-D-ribosyl)imidazole + hydrogencarbonate + ATP = 5-carboxyamino-1-(5-phospho-D-ribosyl)imidazole + ADP + phosphate + 2 H(+)</text>
        <dbReference type="Rhea" id="RHEA:19317"/>
        <dbReference type="ChEBI" id="CHEBI:15378"/>
        <dbReference type="ChEBI" id="CHEBI:17544"/>
        <dbReference type="ChEBI" id="CHEBI:30616"/>
        <dbReference type="ChEBI" id="CHEBI:43474"/>
        <dbReference type="ChEBI" id="CHEBI:58730"/>
        <dbReference type="ChEBI" id="CHEBI:137981"/>
        <dbReference type="ChEBI" id="CHEBI:456216"/>
        <dbReference type="EC" id="6.3.4.18"/>
    </reaction>
</comment>
<dbReference type="NCBIfam" id="NF004675">
    <property type="entry name" value="PRK06019.1-1"/>
    <property type="match status" value="1"/>
</dbReference>
<evidence type="ECO:0000256" key="3">
    <source>
        <dbReference type="ARBA" id="ARBA00022840"/>
    </source>
</evidence>
<evidence type="ECO:0000313" key="7">
    <source>
        <dbReference type="EMBL" id="MDF2094587.1"/>
    </source>
</evidence>
<comment type="caution">
    <text evidence="7">The sequence shown here is derived from an EMBL/GenBank/DDBJ whole genome shotgun (WGS) entry which is preliminary data.</text>
</comment>
<keyword evidence="3 4" id="KW-0067">ATP-binding</keyword>
<accession>A0ABT5YI66</accession>
<dbReference type="EMBL" id="JARHUD010000001">
    <property type="protein sequence ID" value="MDF2094587.1"/>
    <property type="molecule type" value="Genomic_DNA"/>
</dbReference>
<dbReference type="InterPro" id="IPR040686">
    <property type="entry name" value="PurK_C"/>
</dbReference>